<name>A7BE47_9ACTO</name>
<gene>
    <name evidence="1" type="ORF">ACTODO_01948</name>
</gene>
<accession>A7BE47</accession>
<sequence length="54" mass="5977">MRRYPPSGGSESTRGCECTAVRRERFVGLAPARRVGRGRVRGWVLASDERGASR</sequence>
<reference evidence="1" key="1">
    <citation type="submission" date="2007-04" db="EMBL/GenBank/DDBJ databases">
        <authorList>
            <person name="Fulton L."/>
            <person name="Clifton S."/>
            <person name="Fulton B."/>
            <person name="Xu J."/>
            <person name="Minx P."/>
            <person name="Pepin K.H."/>
            <person name="Johnson M."/>
            <person name="Thiruvilangam P."/>
            <person name="Bhonagiri V."/>
            <person name="Nash W.E."/>
            <person name="Mardis E.R."/>
            <person name="Wilson R.K."/>
        </authorList>
    </citation>
    <scope>NUCLEOTIDE SEQUENCE [LARGE SCALE GENOMIC DNA]</scope>
    <source>
        <strain evidence="1">ATCC 17982</strain>
    </source>
</reference>
<reference evidence="1" key="2">
    <citation type="submission" date="2015-05" db="EMBL/GenBank/DDBJ databases">
        <title>Draft genome sequence of Actinomyces odontolyticus (ATCC 17982).</title>
        <authorList>
            <person name="Sudarsanam P."/>
            <person name="Ley R."/>
            <person name="Guruge J."/>
            <person name="Turnbaugh P.J."/>
            <person name="Mahowald M."/>
            <person name="Liep D."/>
            <person name="Gordon J."/>
        </authorList>
    </citation>
    <scope>NUCLEOTIDE SEQUENCE</scope>
    <source>
        <strain evidence="1">ATCC 17982</strain>
    </source>
</reference>
<comment type="caution">
    <text evidence="1">The sequence shown here is derived from an EMBL/GenBank/DDBJ whole genome shotgun (WGS) entry which is preliminary data.</text>
</comment>
<dbReference type="Proteomes" id="UP000003553">
    <property type="component" value="Unassembled WGS sequence"/>
</dbReference>
<proteinExistence type="predicted"/>
<protein>
    <submittedName>
        <fullName evidence="1">Uncharacterized protein</fullName>
    </submittedName>
</protein>
<keyword evidence="2" id="KW-1185">Reference proteome</keyword>
<evidence type="ECO:0000313" key="2">
    <source>
        <dbReference type="Proteomes" id="UP000003553"/>
    </source>
</evidence>
<evidence type="ECO:0000313" key="1">
    <source>
        <dbReference type="EMBL" id="EDN81471.1"/>
    </source>
</evidence>
<dbReference type="AlphaFoldDB" id="A7BE47"/>
<dbReference type="EMBL" id="AAYI02000004">
    <property type="protein sequence ID" value="EDN81471.1"/>
    <property type="molecule type" value="Genomic_DNA"/>
</dbReference>
<dbReference type="HOGENOM" id="CLU_3039606_0_0_11"/>
<organism evidence="1 2">
    <name type="scientific">Schaalia dentiphila ATCC 17982</name>
    <dbReference type="NCBI Taxonomy" id="411466"/>
    <lineage>
        <taxon>Bacteria</taxon>
        <taxon>Bacillati</taxon>
        <taxon>Actinomycetota</taxon>
        <taxon>Actinomycetes</taxon>
        <taxon>Actinomycetales</taxon>
        <taxon>Actinomycetaceae</taxon>
        <taxon>Schaalia</taxon>
        <taxon>Schaalia dentiphila</taxon>
    </lineage>
</organism>